<name>A0ACA9KC88_9GLOM</name>
<reference evidence="1" key="1">
    <citation type="submission" date="2021-06" db="EMBL/GenBank/DDBJ databases">
        <authorList>
            <person name="Kallberg Y."/>
            <person name="Tangrot J."/>
            <person name="Rosling A."/>
        </authorList>
    </citation>
    <scope>NUCLEOTIDE SEQUENCE</scope>
    <source>
        <strain evidence="1">MA461A</strain>
    </source>
</reference>
<dbReference type="Proteomes" id="UP000789920">
    <property type="component" value="Unassembled WGS sequence"/>
</dbReference>
<evidence type="ECO:0000313" key="2">
    <source>
        <dbReference type="Proteomes" id="UP000789920"/>
    </source>
</evidence>
<proteinExistence type="predicted"/>
<comment type="caution">
    <text evidence="1">The sequence shown here is derived from an EMBL/GenBank/DDBJ whole genome shotgun (WGS) entry which is preliminary data.</text>
</comment>
<organism evidence="1 2">
    <name type="scientific">Racocetra persica</name>
    <dbReference type="NCBI Taxonomy" id="160502"/>
    <lineage>
        <taxon>Eukaryota</taxon>
        <taxon>Fungi</taxon>
        <taxon>Fungi incertae sedis</taxon>
        <taxon>Mucoromycota</taxon>
        <taxon>Glomeromycotina</taxon>
        <taxon>Glomeromycetes</taxon>
        <taxon>Diversisporales</taxon>
        <taxon>Gigasporaceae</taxon>
        <taxon>Racocetra</taxon>
    </lineage>
</organism>
<dbReference type="EMBL" id="CAJVQC010000217">
    <property type="protein sequence ID" value="CAG8464451.1"/>
    <property type="molecule type" value="Genomic_DNA"/>
</dbReference>
<evidence type="ECO:0000313" key="1">
    <source>
        <dbReference type="EMBL" id="CAG8464451.1"/>
    </source>
</evidence>
<protein>
    <submittedName>
        <fullName evidence="1">34888_t:CDS:1</fullName>
    </submittedName>
</protein>
<keyword evidence="2" id="KW-1185">Reference proteome</keyword>
<sequence>MEESSDDKFESKNEDVEEEYANDDEFAINNTYSTIDINMK</sequence>
<accession>A0ACA9KC88</accession>
<gene>
    <name evidence="1" type="ORF">RPERSI_LOCUS298</name>
</gene>